<protein>
    <submittedName>
        <fullName evidence="2">Putative membrane protein</fullName>
    </submittedName>
</protein>
<evidence type="ECO:0000313" key="3">
    <source>
        <dbReference type="Proteomes" id="UP000237662"/>
    </source>
</evidence>
<accession>A0A2S6I5A3</accession>
<feature type="transmembrane region" description="Helical" evidence="1">
    <location>
        <begin position="151"/>
        <end position="176"/>
    </location>
</feature>
<dbReference type="PANTHER" id="PTHR34289:SF8">
    <property type="entry name" value="DUF819 DOMAIN-CONTAINING PROTEIN"/>
    <property type="match status" value="1"/>
</dbReference>
<evidence type="ECO:0000256" key="1">
    <source>
        <dbReference type="SAM" id="Phobius"/>
    </source>
</evidence>
<dbReference type="InterPro" id="IPR008537">
    <property type="entry name" value="DUF819"/>
</dbReference>
<feature type="transmembrane region" description="Helical" evidence="1">
    <location>
        <begin position="34"/>
        <end position="51"/>
    </location>
</feature>
<evidence type="ECO:0000313" key="2">
    <source>
        <dbReference type="EMBL" id="PPK86348.1"/>
    </source>
</evidence>
<comment type="caution">
    <text evidence="2">The sequence shown here is derived from an EMBL/GenBank/DDBJ whole genome shotgun (WGS) entry which is preliminary data.</text>
</comment>
<reference evidence="2 3" key="1">
    <citation type="submission" date="2018-02" db="EMBL/GenBank/DDBJ databases">
        <title>Genomic Encyclopedia of Archaeal and Bacterial Type Strains, Phase II (KMG-II): from individual species to whole genera.</title>
        <authorList>
            <person name="Goeker M."/>
        </authorList>
    </citation>
    <scope>NUCLEOTIDE SEQUENCE [LARGE SCALE GENOMIC DNA]</scope>
    <source>
        <strain evidence="2 3">DSM 29526</strain>
    </source>
</reference>
<sequence>MPVSDLLSLSLAVLFPIVAILATRRRWVPEWSSSIILCYGAGILIANLRGWEINGPLLEAIAGGSMLVGLPLLLFSVRVRDLLRFGKPMLFSFLLCCLAGVCATGLTALYAQAQVEDVWQIAGMLTGLYTGGTPNVQAIGLALEAPAEYVVLIQAADVLLGGAYLLGLLTILPALYGKIFSPSPVTPDQEPVQNLSDPPATWSRWVKQLLAGLSVTAAGFLTTRAVTGAWFDPTALILFITTLSIVLALSGATRRIGNSYALGEYFVLIFCVALGLLADFRQLAEDGLDLLYFSAIALTLTILVHLLLAKLFRVDRDTVILSSVAALYGPVFVVQVATAIRNTRLLPAGIAVSLVGFGIGNYLGIGLAYALRWMVG</sequence>
<gene>
    <name evidence="2" type="ORF">CLV84_3274</name>
</gene>
<organism evidence="2 3">
    <name type="scientific">Neolewinella xylanilytica</name>
    <dbReference type="NCBI Taxonomy" id="1514080"/>
    <lineage>
        <taxon>Bacteria</taxon>
        <taxon>Pseudomonadati</taxon>
        <taxon>Bacteroidota</taxon>
        <taxon>Saprospiria</taxon>
        <taxon>Saprospirales</taxon>
        <taxon>Lewinellaceae</taxon>
        <taxon>Neolewinella</taxon>
    </lineage>
</organism>
<dbReference type="OrthoDB" id="653763at2"/>
<proteinExistence type="predicted"/>
<name>A0A2S6I5A3_9BACT</name>
<dbReference type="EMBL" id="PTJC01000006">
    <property type="protein sequence ID" value="PPK86348.1"/>
    <property type="molecule type" value="Genomic_DNA"/>
</dbReference>
<feature type="transmembrane region" description="Helical" evidence="1">
    <location>
        <begin position="290"/>
        <end position="312"/>
    </location>
</feature>
<keyword evidence="1" id="KW-0472">Membrane</keyword>
<dbReference type="Pfam" id="PF05684">
    <property type="entry name" value="DUF819"/>
    <property type="match status" value="1"/>
</dbReference>
<feature type="transmembrane region" description="Helical" evidence="1">
    <location>
        <begin position="57"/>
        <end position="77"/>
    </location>
</feature>
<keyword evidence="1" id="KW-0812">Transmembrane</keyword>
<feature type="transmembrane region" description="Helical" evidence="1">
    <location>
        <begin position="319"/>
        <end position="340"/>
    </location>
</feature>
<dbReference type="RefSeq" id="WP_104420788.1">
    <property type="nucleotide sequence ID" value="NZ_PTJC01000006.1"/>
</dbReference>
<dbReference type="AlphaFoldDB" id="A0A2S6I5A3"/>
<feature type="transmembrane region" description="Helical" evidence="1">
    <location>
        <begin position="236"/>
        <end position="253"/>
    </location>
</feature>
<dbReference type="Proteomes" id="UP000237662">
    <property type="component" value="Unassembled WGS sequence"/>
</dbReference>
<keyword evidence="1" id="KW-1133">Transmembrane helix</keyword>
<feature type="transmembrane region" description="Helical" evidence="1">
    <location>
        <begin position="346"/>
        <end position="371"/>
    </location>
</feature>
<feature type="transmembrane region" description="Helical" evidence="1">
    <location>
        <begin position="89"/>
        <end position="111"/>
    </location>
</feature>
<feature type="transmembrane region" description="Helical" evidence="1">
    <location>
        <begin position="6"/>
        <end position="22"/>
    </location>
</feature>
<feature type="transmembrane region" description="Helical" evidence="1">
    <location>
        <begin position="265"/>
        <end position="284"/>
    </location>
</feature>
<dbReference type="PANTHER" id="PTHR34289">
    <property type="entry name" value="PROTEIN, PUTATIVE (DUF819)-RELATED"/>
    <property type="match status" value="1"/>
</dbReference>
<keyword evidence="3" id="KW-1185">Reference proteome</keyword>